<sequence>MLKILNWERKTATASIADRSTRSESFDDEYDVVVVDELSEAWEFINPSSSDGDEEADVDNLSFTEEEQNDTTTDEVSASSGPNKEEFGPIEFGSPSSDISMETESLPVPAHFDHNPLSDFHHENNYDDEYEDENDDDLDDELVPWGLGDKLGRQRLRKLGKRAGPKMNKAKKLAYMYNRPGCVHGKHGFGVQRYYI</sequence>
<dbReference type="EMBL" id="JBJUIK010000010">
    <property type="protein sequence ID" value="KAL3515123.1"/>
    <property type="molecule type" value="Genomic_DNA"/>
</dbReference>
<feature type="compositionally biased region" description="Basic and acidic residues" evidence="1">
    <location>
        <begin position="111"/>
        <end position="125"/>
    </location>
</feature>
<dbReference type="Proteomes" id="UP001630127">
    <property type="component" value="Unassembled WGS sequence"/>
</dbReference>
<reference evidence="2 3" key="1">
    <citation type="submission" date="2024-11" db="EMBL/GenBank/DDBJ databases">
        <title>A near-complete genome assembly of Cinchona calisaya.</title>
        <authorList>
            <person name="Lian D.C."/>
            <person name="Zhao X.W."/>
            <person name="Wei L."/>
        </authorList>
    </citation>
    <scope>NUCLEOTIDE SEQUENCE [LARGE SCALE GENOMIC DNA]</scope>
    <source>
        <tissue evidence="2">Nenye</tissue>
    </source>
</reference>
<evidence type="ECO:0000313" key="3">
    <source>
        <dbReference type="Proteomes" id="UP001630127"/>
    </source>
</evidence>
<feature type="region of interest" description="Disordered" evidence="1">
    <location>
        <begin position="44"/>
        <end position="138"/>
    </location>
</feature>
<gene>
    <name evidence="2" type="ORF">ACH5RR_022025</name>
</gene>
<accession>A0ABD2Z7P8</accession>
<evidence type="ECO:0000313" key="2">
    <source>
        <dbReference type="EMBL" id="KAL3515123.1"/>
    </source>
</evidence>
<keyword evidence="3" id="KW-1185">Reference proteome</keyword>
<feature type="compositionally biased region" description="Acidic residues" evidence="1">
    <location>
        <begin position="51"/>
        <end position="73"/>
    </location>
</feature>
<name>A0ABD2Z7P8_9GENT</name>
<feature type="compositionally biased region" description="Acidic residues" evidence="1">
    <location>
        <begin position="126"/>
        <end position="138"/>
    </location>
</feature>
<dbReference type="PANTHER" id="PTHR48213">
    <property type="entry name" value="VID27-LIKE PROTEIN"/>
    <property type="match status" value="1"/>
</dbReference>
<comment type="caution">
    <text evidence="2">The sequence shown here is derived from an EMBL/GenBank/DDBJ whole genome shotgun (WGS) entry which is preliminary data.</text>
</comment>
<protein>
    <submittedName>
        <fullName evidence="2">Uncharacterized protein</fullName>
    </submittedName>
</protein>
<dbReference type="PANTHER" id="PTHR48213:SF1">
    <property type="entry name" value="PROSTATIC SPERMINE-BINDING-LIKE PROTEIN"/>
    <property type="match status" value="1"/>
</dbReference>
<dbReference type="AlphaFoldDB" id="A0ABD2Z7P8"/>
<organism evidence="2 3">
    <name type="scientific">Cinchona calisaya</name>
    <dbReference type="NCBI Taxonomy" id="153742"/>
    <lineage>
        <taxon>Eukaryota</taxon>
        <taxon>Viridiplantae</taxon>
        <taxon>Streptophyta</taxon>
        <taxon>Embryophyta</taxon>
        <taxon>Tracheophyta</taxon>
        <taxon>Spermatophyta</taxon>
        <taxon>Magnoliopsida</taxon>
        <taxon>eudicotyledons</taxon>
        <taxon>Gunneridae</taxon>
        <taxon>Pentapetalae</taxon>
        <taxon>asterids</taxon>
        <taxon>lamiids</taxon>
        <taxon>Gentianales</taxon>
        <taxon>Rubiaceae</taxon>
        <taxon>Cinchonoideae</taxon>
        <taxon>Cinchoneae</taxon>
        <taxon>Cinchona</taxon>
    </lineage>
</organism>
<proteinExistence type="predicted"/>
<feature type="compositionally biased region" description="Polar residues" evidence="1">
    <location>
        <begin position="94"/>
        <end position="103"/>
    </location>
</feature>
<evidence type="ECO:0000256" key="1">
    <source>
        <dbReference type="SAM" id="MobiDB-lite"/>
    </source>
</evidence>